<dbReference type="GO" id="GO:0005524">
    <property type="term" value="F:ATP binding"/>
    <property type="evidence" value="ECO:0007669"/>
    <property type="project" value="UniProtKB-KW"/>
</dbReference>
<dbReference type="OMA" id="PEVAYKR"/>
<dbReference type="FunFam" id="3.40.50.300:FF:001571">
    <property type="entry name" value="Deoxynucleoside kinase"/>
    <property type="match status" value="1"/>
</dbReference>
<feature type="non-terminal residue" evidence="5">
    <location>
        <position position="1"/>
    </location>
</feature>
<dbReference type="STRING" id="77166.N6UJ31"/>
<dbReference type="PIRSF" id="PIRSF000705">
    <property type="entry name" value="DNK"/>
    <property type="match status" value="1"/>
</dbReference>
<evidence type="ECO:0000256" key="2">
    <source>
        <dbReference type="PIRSR" id="PIRSR000705-1"/>
    </source>
</evidence>
<dbReference type="Proteomes" id="UP000030742">
    <property type="component" value="Unassembled WGS sequence"/>
</dbReference>
<feature type="domain" description="Deoxynucleoside kinase" evidence="4">
    <location>
        <begin position="29"/>
        <end position="224"/>
    </location>
</feature>
<keyword evidence="8" id="KW-1185">Reference proteome</keyword>
<dbReference type="GO" id="GO:0019136">
    <property type="term" value="F:deoxynucleoside kinase activity"/>
    <property type="evidence" value="ECO:0007669"/>
    <property type="project" value="InterPro"/>
</dbReference>
<reference evidence="7" key="2">
    <citation type="submission" date="2024-08" db="UniProtKB">
        <authorList>
            <consortium name="EnsemblMetazoa"/>
        </authorList>
    </citation>
    <scope>IDENTIFICATION</scope>
</reference>
<dbReference type="Gene3D" id="3.40.50.300">
    <property type="entry name" value="P-loop containing nucleotide triphosphate hydrolases"/>
    <property type="match status" value="1"/>
</dbReference>
<protein>
    <recommendedName>
        <fullName evidence="4">Deoxynucleoside kinase domain-containing protein</fullName>
    </recommendedName>
</protein>
<keyword evidence="3" id="KW-0547">Nucleotide-binding</keyword>
<evidence type="ECO:0000256" key="3">
    <source>
        <dbReference type="PIRSR" id="PIRSR000705-3"/>
    </source>
</evidence>
<dbReference type="EMBL" id="KB740064">
    <property type="protein sequence ID" value="ENN81755.1"/>
    <property type="molecule type" value="Genomic_DNA"/>
</dbReference>
<evidence type="ECO:0000256" key="1">
    <source>
        <dbReference type="ARBA" id="ARBA00007420"/>
    </source>
</evidence>
<dbReference type="PANTHER" id="PTHR10513">
    <property type="entry name" value="DEOXYNUCLEOSIDE KINASE"/>
    <property type="match status" value="1"/>
</dbReference>
<evidence type="ECO:0000313" key="5">
    <source>
        <dbReference type="EMBL" id="ENN81755.1"/>
    </source>
</evidence>
<gene>
    <name evidence="7" type="primary">109546462</name>
    <name evidence="6" type="ORF">D910_06657</name>
    <name evidence="5" type="ORF">YQE_01848</name>
</gene>
<feature type="binding site" evidence="3">
    <location>
        <begin position="32"/>
        <end position="40"/>
    </location>
    <ligand>
        <name>ATP</name>
        <dbReference type="ChEBI" id="CHEBI:30616"/>
    </ligand>
</feature>
<evidence type="ECO:0000313" key="7">
    <source>
        <dbReference type="EnsemblMetazoa" id="XP_019772986.1"/>
    </source>
</evidence>
<dbReference type="Proteomes" id="UP000019118">
    <property type="component" value="Unassembled WGS sequence"/>
</dbReference>
<feature type="binding site" evidence="3">
    <location>
        <begin position="167"/>
        <end position="171"/>
    </location>
    <ligand>
        <name>ATP</name>
        <dbReference type="ChEBI" id="CHEBI:30616"/>
    </ligand>
</feature>
<dbReference type="InterPro" id="IPR031314">
    <property type="entry name" value="DNK_dom"/>
</dbReference>
<sequence>MHSAKVLIRKMASSLVSKSSPLRRPFTVIVEGNIGCGKTSFLEHYGKHEDVCILPEPVEQWRNLNGNNLLGLMYKDPEKWSFTFQSYVHLTMLENHLKPTTCPIKLLERSIYSARYCFVEKLSRDGLMSRPEAAVLDGWFQWVVSQNLVPVDLIIYLRTSPEVARERILKRNRPEEKAVSLPHLRALHDIYEDWLFHKTLFTCPAPILILNADLEMSVIESEYEKWEPYIFNKATSEAQAF</sequence>
<name>N6UJ31_DENPD</name>
<dbReference type="CDD" id="cd01673">
    <property type="entry name" value="dNK"/>
    <property type="match status" value="1"/>
</dbReference>
<evidence type="ECO:0000259" key="4">
    <source>
        <dbReference type="Pfam" id="PF01712"/>
    </source>
</evidence>
<comment type="similarity">
    <text evidence="1">Belongs to the DCK/DGK family.</text>
</comment>
<reference evidence="8 9" key="1">
    <citation type="journal article" date="2013" name="Genome Biol.">
        <title>Draft genome of the mountain pine beetle, Dendroctonus ponderosae Hopkins, a major forest pest.</title>
        <authorList>
            <person name="Keeling C.I."/>
            <person name="Yuen M.M."/>
            <person name="Liao N.Y."/>
            <person name="Docking T.R."/>
            <person name="Chan S.K."/>
            <person name="Taylor G.A."/>
            <person name="Palmquist D.L."/>
            <person name="Jackman S.D."/>
            <person name="Nguyen A."/>
            <person name="Li M."/>
            <person name="Henderson H."/>
            <person name="Janes J.K."/>
            <person name="Zhao Y."/>
            <person name="Pandoh P."/>
            <person name="Moore R."/>
            <person name="Sperling F.A."/>
            <person name="Huber D.P."/>
            <person name="Birol I."/>
            <person name="Jones S.J."/>
            <person name="Bohlmann J."/>
        </authorList>
    </citation>
    <scope>NUCLEOTIDE SEQUENCE</scope>
</reference>
<dbReference type="KEGG" id="dpa:109546462"/>
<dbReference type="SUPFAM" id="SSF52540">
    <property type="entry name" value="P-loop containing nucleoside triphosphate hydrolases"/>
    <property type="match status" value="1"/>
</dbReference>
<dbReference type="PANTHER" id="PTHR10513:SF24">
    <property type="entry name" value="THYMIDINE KINASE 2, MITOCHONDRIAL"/>
    <property type="match status" value="1"/>
</dbReference>
<dbReference type="InterPro" id="IPR050566">
    <property type="entry name" value="Deoxyribonucleoside_kinase"/>
</dbReference>
<keyword evidence="3" id="KW-0067">ATP-binding</keyword>
<accession>N6UJ31</accession>
<dbReference type="GO" id="GO:0005739">
    <property type="term" value="C:mitochondrion"/>
    <property type="evidence" value="ECO:0007669"/>
    <property type="project" value="TreeGrafter"/>
</dbReference>
<proteinExistence type="inferred from homology"/>
<dbReference type="OrthoDB" id="567086at2759"/>
<feature type="active site" description="Proton acceptor" evidence="2">
    <location>
        <position position="108"/>
    </location>
</feature>
<dbReference type="Pfam" id="PF01712">
    <property type="entry name" value="dNK"/>
    <property type="match status" value="1"/>
</dbReference>
<evidence type="ECO:0000313" key="9">
    <source>
        <dbReference type="Proteomes" id="UP000030742"/>
    </source>
</evidence>
<evidence type="ECO:0000313" key="6">
    <source>
        <dbReference type="EMBL" id="ERL89284.1"/>
    </source>
</evidence>
<dbReference type="EnsemblMetazoa" id="XM_019917427.1">
    <property type="protein sequence ID" value="XP_019772986.1"/>
    <property type="gene ID" value="LOC109546462"/>
</dbReference>
<dbReference type="AlphaFoldDB" id="N6UJ31"/>
<evidence type="ECO:0000313" key="8">
    <source>
        <dbReference type="Proteomes" id="UP000019118"/>
    </source>
</evidence>
<organism evidence="5">
    <name type="scientific">Dendroctonus ponderosae</name>
    <name type="common">Mountain pine beetle</name>
    <dbReference type="NCBI Taxonomy" id="77166"/>
    <lineage>
        <taxon>Eukaryota</taxon>
        <taxon>Metazoa</taxon>
        <taxon>Ecdysozoa</taxon>
        <taxon>Arthropoda</taxon>
        <taxon>Hexapoda</taxon>
        <taxon>Insecta</taxon>
        <taxon>Pterygota</taxon>
        <taxon>Neoptera</taxon>
        <taxon>Endopterygota</taxon>
        <taxon>Coleoptera</taxon>
        <taxon>Polyphaga</taxon>
        <taxon>Cucujiformia</taxon>
        <taxon>Curculionidae</taxon>
        <taxon>Scolytinae</taxon>
        <taxon>Dendroctonus</taxon>
    </lineage>
</organism>
<dbReference type="EMBL" id="KB632165">
    <property type="protein sequence ID" value="ERL89284.1"/>
    <property type="molecule type" value="Genomic_DNA"/>
</dbReference>
<dbReference type="HOGENOM" id="CLU_030466_1_0_1"/>
<dbReference type="InterPro" id="IPR002624">
    <property type="entry name" value="DCK/DGK"/>
</dbReference>
<dbReference type="InterPro" id="IPR027417">
    <property type="entry name" value="P-loop_NTPase"/>
</dbReference>